<evidence type="ECO:0000313" key="1">
    <source>
        <dbReference type="EMBL" id="RMY14662.1"/>
    </source>
</evidence>
<accession>A0A3M6ZHR2</accession>
<sequence>MGYVQYPSDETWVDAGISGQVLEGAEAHYAAAKRQDEHGSIRDLQISQGERGILKFLAIGLDDVGSPWYLLLMY</sequence>
<reference evidence="1 2" key="1">
    <citation type="journal article" date="2018" name="BMC Genomics">
        <title>Genomic evidence for intraspecific hybridization in a clonal and extremely halotolerant yeast.</title>
        <authorList>
            <person name="Gostincar C."/>
            <person name="Stajich J.E."/>
            <person name="Zupancic J."/>
            <person name="Zalar P."/>
            <person name="Gunde-Cimerman N."/>
        </authorList>
    </citation>
    <scope>NUCLEOTIDE SEQUENCE [LARGE SCALE GENOMIC DNA]</scope>
    <source>
        <strain evidence="1 2">EXF-6654</strain>
    </source>
</reference>
<protein>
    <submittedName>
        <fullName evidence="1">Uncharacterized protein</fullName>
    </submittedName>
</protein>
<dbReference type="EMBL" id="QWIK01000059">
    <property type="protein sequence ID" value="RMY14662.1"/>
    <property type="molecule type" value="Genomic_DNA"/>
</dbReference>
<dbReference type="Proteomes" id="UP000282582">
    <property type="component" value="Unassembled WGS sequence"/>
</dbReference>
<evidence type="ECO:0000313" key="2">
    <source>
        <dbReference type="Proteomes" id="UP000282582"/>
    </source>
</evidence>
<dbReference type="AlphaFoldDB" id="A0A3M6ZHR2"/>
<gene>
    <name evidence="1" type="ORF">D0868_01331</name>
</gene>
<organism evidence="1 2">
    <name type="scientific">Hortaea werneckii</name>
    <name type="common">Black yeast</name>
    <name type="synonym">Cladosporium werneckii</name>
    <dbReference type="NCBI Taxonomy" id="91943"/>
    <lineage>
        <taxon>Eukaryota</taxon>
        <taxon>Fungi</taxon>
        <taxon>Dikarya</taxon>
        <taxon>Ascomycota</taxon>
        <taxon>Pezizomycotina</taxon>
        <taxon>Dothideomycetes</taxon>
        <taxon>Dothideomycetidae</taxon>
        <taxon>Mycosphaerellales</taxon>
        <taxon>Teratosphaeriaceae</taxon>
        <taxon>Hortaea</taxon>
    </lineage>
</organism>
<comment type="caution">
    <text evidence="1">The sequence shown here is derived from an EMBL/GenBank/DDBJ whole genome shotgun (WGS) entry which is preliminary data.</text>
</comment>
<name>A0A3M6ZHR2_HORWE</name>
<proteinExistence type="predicted"/>